<dbReference type="AlphaFoldDB" id="A0A1B6KBL0"/>
<dbReference type="InterPro" id="IPR007889">
    <property type="entry name" value="HTH_Psq"/>
</dbReference>
<evidence type="ECO:0000256" key="2">
    <source>
        <dbReference type="SAM" id="Phobius"/>
    </source>
</evidence>
<dbReference type="GO" id="GO:0005634">
    <property type="term" value="C:nucleus"/>
    <property type="evidence" value="ECO:0007669"/>
    <property type="project" value="UniProtKB-SubCell"/>
</dbReference>
<keyword evidence="2" id="KW-0472">Membrane</keyword>
<dbReference type="GO" id="GO:0003677">
    <property type="term" value="F:DNA binding"/>
    <property type="evidence" value="ECO:0007669"/>
    <property type="project" value="InterPro"/>
</dbReference>
<dbReference type="EMBL" id="GEBQ01018211">
    <property type="protein sequence ID" value="JAT21766.1"/>
    <property type="molecule type" value="Transcribed_RNA"/>
</dbReference>
<accession>A0A1B6KBL0</accession>
<dbReference type="InterPro" id="IPR036388">
    <property type="entry name" value="WH-like_DNA-bd_sf"/>
</dbReference>
<proteinExistence type="predicted"/>
<dbReference type="InterPro" id="IPR009057">
    <property type="entry name" value="Homeodomain-like_sf"/>
</dbReference>
<dbReference type="Pfam" id="PF04218">
    <property type="entry name" value="CENP-B_N"/>
    <property type="match status" value="1"/>
</dbReference>
<evidence type="ECO:0000313" key="5">
    <source>
        <dbReference type="EMBL" id="JAT21766.1"/>
    </source>
</evidence>
<feature type="domain" description="HTH psq-type" evidence="3">
    <location>
        <begin position="5"/>
        <end position="56"/>
    </location>
</feature>
<feature type="transmembrane region" description="Helical" evidence="2">
    <location>
        <begin position="94"/>
        <end position="113"/>
    </location>
</feature>
<gene>
    <name evidence="5" type="ORF">g.4350</name>
    <name evidence="4" type="ORF">g.4351</name>
</gene>
<dbReference type="SUPFAM" id="SSF46689">
    <property type="entry name" value="Homeodomain-like"/>
    <property type="match status" value="1"/>
</dbReference>
<evidence type="ECO:0000313" key="4">
    <source>
        <dbReference type="EMBL" id="JAT08838.1"/>
    </source>
</evidence>
<name>A0A1B6KBL0_9HEMI</name>
<dbReference type="EMBL" id="GEBQ01031139">
    <property type="protein sequence ID" value="JAT08838.1"/>
    <property type="molecule type" value="Transcribed_RNA"/>
</dbReference>
<evidence type="ECO:0000259" key="3">
    <source>
        <dbReference type="Pfam" id="PF04218"/>
    </source>
</evidence>
<reference evidence="4" key="1">
    <citation type="submission" date="2015-11" db="EMBL/GenBank/DDBJ databases">
        <title>De novo transcriptome assembly of four potential Pierce s Disease insect vectors from Arizona vineyards.</title>
        <authorList>
            <person name="Tassone E.E."/>
        </authorList>
    </citation>
    <scope>NUCLEOTIDE SEQUENCE</scope>
</reference>
<keyword evidence="2" id="KW-1133">Transmembrane helix</keyword>
<organism evidence="4">
    <name type="scientific">Graphocephala atropunctata</name>
    <dbReference type="NCBI Taxonomy" id="36148"/>
    <lineage>
        <taxon>Eukaryota</taxon>
        <taxon>Metazoa</taxon>
        <taxon>Ecdysozoa</taxon>
        <taxon>Arthropoda</taxon>
        <taxon>Hexapoda</taxon>
        <taxon>Insecta</taxon>
        <taxon>Pterygota</taxon>
        <taxon>Neoptera</taxon>
        <taxon>Paraneoptera</taxon>
        <taxon>Hemiptera</taxon>
        <taxon>Auchenorrhyncha</taxon>
        <taxon>Membracoidea</taxon>
        <taxon>Cicadellidae</taxon>
        <taxon>Cicadellinae</taxon>
        <taxon>Cicadellini</taxon>
        <taxon>Graphocephala</taxon>
    </lineage>
</organism>
<evidence type="ECO:0000256" key="1">
    <source>
        <dbReference type="ARBA" id="ARBA00004123"/>
    </source>
</evidence>
<keyword evidence="2" id="KW-0812">Transmembrane</keyword>
<protein>
    <recommendedName>
        <fullName evidence="3">HTH psq-type domain-containing protein</fullName>
    </recommendedName>
</protein>
<sequence>MFTNKRKRVVLTIHQKLEIIEHLEKGRSAKSVANEYNVGEQTVKDLKKKKMDLLKFASAAESSLGLKKRKKMKKATFKTLDKAMLDWFTQQRSMVIGGLTVISVICGLFPLHYPG</sequence>
<dbReference type="Gene3D" id="1.10.10.10">
    <property type="entry name" value="Winged helix-like DNA-binding domain superfamily/Winged helix DNA-binding domain"/>
    <property type="match status" value="1"/>
</dbReference>
<comment type="subcellular location">
    <subcellularLocation>
        <location evidence="1">Nucleus</location>
    </subcellularLocation>
</comment>